<reference evidence="1" key="1">
    <citation type="submission" date="2021-02" db="EMBL/GenBank/DDBJ databases">
        <authorList>
            <person name="Nowell W R."/>
        </authorList>
    </citation>
    <scope>NUCLEOTIDE SEQUENCE</scope>
</reference>
<sequence>MANAISFFITNIMDNIIFPLQNVDATSDDSEVEQQTELMLEDNTIWSAVYNADKIAIDRFIDADPDLINKRGAVGECPIHV</sequence>
<dbReference type="EMBL" id="CAJOAX010035638">
    <property type="protein sequence ID" value="CAF4263107.1"/>
    <property type="molecule type" value="Genomic_DNA"/>
</dbReference>
<accession>A0A820FHN6</accession>
<evidence type="ECO:0000313" key="2">
    <source>
        <dbReference type="Proteomes" id="UP000663823"/>
    </source>
</evidence>
<dbReference type="AlphaFoldDB" id="A0A820FHN6"/>
<comment type="caution">
    <text evidence="1">The sequence shown here is derived from an EMBL/GenBank/DDBJ whole genome shotgun (WGS) entry which is preliminary data.</text>
</comment>
<organism evidence="1 2">
    <name type="scientific">Rotaria sordida</name>
    <dbReference type="NCBI Taxonomy" id="392033"/>
    <lineage>
        <taxon>Eukaryota</taxon>
        <taxon>Metazoa</taxon>
        <taxon>Spiralia</taxon>
        <taxon>Gnathifera</taxon>
        <taxon>Rotifera</taxon>
        <taxon>Eurotatoria</taxon>
        <taxon>Bdelloidea</taxon>
        <taxon>Philodinida</taxon>
        <taxon>Philodinidae</taxon>
        <taxon>Rotaria</taxon>
    </lineage>
</organism>
<dbReference type="Proteomes" id="UP000663823">
    <property type="component" value="Unassembled WGS sequence"/>
</dbReference>
<evidence type="ECO:0000313" key="1">
    <source>
        <dbReference type="EMBL" id="CAF4263107.1"/>
    </source>
</evidence>
<name>A0A820FHN6_9BILA</name>
<feature type="non-terminal residue" evidence="1">
    <location>
        <position position="81"/>
    </location>
</feature>
<proteinExistence type="predicted"/>
<gene>
    <name evidence="1" type="ORF">OTI717_LOCUS40837</name>
</gene>
<protein>
    <submittedName>
        <fullName evidence="1">Uncharacterized protein</fullName>
    </submittedName>
</protein>